<evidence type="ECO:0000313" key="2">
    <source>
        <dbReference type="Proteomes" id="UP000247810"/>
    </source>
</evidence>
<organism evidence="1 2">
    <name type="scientific">Aspergillus ellipticus CBS 707.79</name>
    <dbReference type="NCBI Taxonomy" id="1448320"/>
    <lineage>
        <taxon>Eukaryota</taxon>
        <taxon>Fungi</taxon>
        <taxon>Dikarya</taxon>
        <taxon>Ascomycota</taxon>
        <taxon>Pezizomycotina</taxon>
        <taxon>Eurotiomycetes</taxon>
        <taxon>Eurotiomycetidae</taxon>
        <taxon>Eurotiales</taxon>
        <taxon>Aspergillaceae</taxon>
        <taxon>Aspergillus</taxon>
        <taxon>Aspergillus subgen. Circumdati</taxon>
    </lineage>
</organism>
<sequence length="198" mass="21378">MQCCMSVSPKALHDNVSRRKNRSLAGRAIFVGIRALDVWWQHHFLTRGLASETIKQLGGQSIPTNQILSSSSSSSSSSTTTITTLQPYYTLITLLSLGSSLKQIATMLLVSEQETPITSAITIAFFNTLFNSINTLRSRTAFKKDPANKGKPYGDGLFSLATNINYGGYTVWRAGCALVTGGFAVGGSDVFCFCFGIL</sequence>
<dbReference type="STRING" id="1448320.A0A319D1E9"/>
<accession>A0A319D1E9</accession>
<evidence type="ECO:0000313" key="1">
    <source>
        <dbReference type="EMBL" id="PYH90869.1"/>
    </source>
</evidence>
<evidence type="ECO:0008006" key="3">
    <source>
        <dbReference type="Google" id="ProtNLM"/>
    </source>
</evidence>
<dbReference type="AlphaFoldDB" id="A0A319D1E9"/>
<dbReference type="VEuPathDB" id="FungiDB:BO71DRAFT_486738"/>
<proteinExistence type="predicted"/>
<gene>
    <name evidence="1" type="ORF">BO71DRAFT_486738</name>
</gene>
<dbReference type="OrthoDB" id="67965at2759"/>
<keyword evidence="2" id="KW-1185">Reference proteome</keyword>
<reference evidence="1 2" key="1">
    <citation type="submission" date="2018-02" db="EMBL/GenBank/DDBJ databases">
        <title>The genomes of Aspergillus section Nigri reveals drivers in fungal speciation.</title>
        <authorList>
            <consortium name="DOE Joint Genome Institute"/>
            <person name="Vesth T.C."/>
            <person name="Nybo J."/>
            <person name="Theobald S."/>
            <person name="Brandl J."/>
            <person name="Frisvad J.C."/>
            <person name="Nielsen K.F."/>
            <person name="Lyhne E.K."/>
            <person name="Kogle M.E."/>
            <person name="Kuo A."/>
            <person name="Riley R."/>
            <person name="Clum A."/>
            <person name="Nolan M."/>
            <person name="Lipzen A."/>
            <person name="Salamov A."/>
            <person name="Henrissat B."/>
            <person name="Wiebenga A."/>
            <person name="De vries R.P."/>
            <person name="Grigoriev I.V."/>
            <person name="Mortensen U.H."/>
            <person name="Andersen M.R."/>
            <person name="Baker S.E."/>
        </authorList>
    </citation>
    <scope>NUCLEOTIDE SEQUENCE [LARGE SCALE GENOMIC DNA]</scope>
    <source>
        <strain evidence="1 2">CBS 707.79</strain>
    </source>
</reference>
<name>A0A319D1E9_9EURO</name>
<protein>
    <recommendedName>
        <fullName evidence="3">Steroid 5-alpha reductase C-terminal domain-containing protein</fullName>
    </recommendedName>
</protein>
<dbReference type="EMBL" id="KZ825965">
    <property type="protein sequence ID" value="PYH90869.1"/>
    <property type="molecule type" value="Genomic_DNA"/>
</dbReference>
<dbReference type="Proteomes" id="UP000247810">
    <property type="component" value="Unassembled WGS sequence"/>
</dbReference>